<sequence>MDLEITRHVMEVPDLRHRVRQLRWFKTSFRQHARLVGQHYGLAVRVDETRLTEAFLNWAERFSADKDYARLDRRDFVTFTGGLLLRELLQLHPVEVEASTATGMPTLQQTPNWAIVHDWPEGFISTNYCLSILAAVLEQEGMPLTIPALANDLRTWWSYRENVGEDPSRAIAFLDLFTGTEPNWYMPDSVASRTAIKRALQAKVVPDSVTTEVAV</sequence>
<dbReference type="Proteomes" id="UP001165667">
    <property type="component" value="Unassembled WGS sequence"/>
</dbReference>
<gene>
    <name evidence="1" type="ORF">M8523_08725</name>
</gene>
<dbReference type="RefSeq" id="WP_282584451.1">
    <property type="nucleotide sequence ID" value="NZ_JAMOIM010000004.1"/>
</dbReference>
<name>A0AA42CM88_9HYPH</name>
<accession>A0AA42CM88</accession>
<dbReference type="AlphaFoldDB" id="A0AA42CM88"/>
<keyword evidence="2" id="KW-1185">Reference proteome</keyword>
<dbReference type="EMBL" id="JAMOIM010000004">
    <property type="protein sequence ID" value="MCW6508105.1"/>
    <property type="molecule type" value="Genomic_DNA"/>
</dbReference>
<evidence type="ECO:0000313" key="1">
    <source>
        <dbReference type="EMBL" id="MCW6508105.1"/>
    </source>
</evidence>
<proteinExistence type="predicted"/>
<reference evidence="1" key="1">
    <citation type="submission" date="2022-05" db="EMBL/GenBank/DDBJ databases">
        <authorList>
            <person name="Pankratov T."/>
        </authorList>
    </citation>
    <scope>NUCLEOTIDE SEQUENCE</scope>
    <source>
        <strain evidence="1">BP6-180914</strain>
    </source>
</reference>
<organism evidence="1 2">
    <name type="scientific">Lichenifustis flavocetrariae</name>
    <dbReference type="NCBI Taxonomy" id="2949735"/>
    <lineage>
        <taxon>Bacteria</taxon>
        <taxon>Pseudomonadati</taxon>
        <taxon>Pseudomonadota</taxon>
        <taxon>Alphaproteobacteria</taxon>
        <taxon>Hyphomicrobiales</taxon>
        <taxon>Lichenihabitantaceae</taxon>
        <taxon>Lichenifustis</taxon>
    </lineage>
</organism>
<comment type="caution">
    <text evidence="1">The sequence shown here is derived from an EMBL/GenBank/DDBJ whole genome shotgun (WGS) entry which is preliminary data.</text>
</comment>
<evidence type="ECO:0000313" key="2">
    <source>
        <dbReference type="Proteomes" id="UP001165667"/>
    </source>
</evidence>
<protein>
    <submittedName>
        <fullName evidence="1">Uncharacterized protein</fullName>
    </submittedName>
</protein>